<keyword evidence="2" id="KW-1133">Transmembrane helix</keyword>
<feature type="transmembrane region" description="Helical" evidence="2">
    <location>
        <begin position="78"/>
        <end position="99"/>
    </location>
</feature>
<evidence type="ECO:0000256" key="1">
    <source>
        <dbReference type="SAM" id="MobiDB-lite"/>
    </source>
</evidence>
<feature type="compositionally biased region" description="Low complexity" evidence="1">
    <location>
        <begin position="278"/>
        <end position="289"/>
    </location>
</feature>
<reference evidence="3" key="1">
    <citation type="submission" date="2023-06" db="EMBL/GenBank/DDBJ databases">
        <title>Multi-omics analyses reveal the molecular pathogenesis toolkit of Lasiodiplodia hormozganensis, a cross-kingdom pathogen.</title>
        <authorList>
            <person name="Felix C."/>
            <person name="Meneses R."/>
            <person name="Goncalves M.F.M."/>
            <person name="Tilleman L."/>
            <person name="Duarte A.S."/>
            <person name="Jorrin-Novo J.V."/>
            <person name="Van De Peer Y."/>
            <person name="Deforce D."/>
            <person name="Van Nieuwerburgh F."/>
            <person name="Esteves A.C."/>
            <person name="Alves A."/>
        </authorList>
    </citation>
    <scope>NUCLEOTIDE SEQUENCE</scope>
    <source>
        <strain evidence="3">CBS 339.90</strain>
    </source>
</reference>
<gene>
    <name evidence="3" type="ORF">DIS24_g11045</name>
</gene>
<evidence type="ECO:0000313" key="4">
    <source>
        <dbReference type="Proteomes" id="UP001175001"/>
    </source>
</evidence>
<sequence>MDEYISPFNSPLCDNIVDVLSAIVSSFFALIVFFLATVTEFTVGTVSFLIFIASTTVQMALGFVMSLISAIVTSAVRIIVAVFPPIVTLVQLLTTYVAYPVINWPDLAFISLGIAALSYAVINSSARSSIYSHFIQPTILHLSHKLSLWKEGIVLTYQTWQFERAEKAATKARVKAEAEAAAAAAHAQAQAQAAFEAAQALAQAEATAAFEAGQERARAQIAAVSAATTSLPSTPTIPRKTPTTLLLKTAPNGYYSLSPPRYTPLYPPHPRTPPTPTPKSSSNPNSTRRLSPNEKLLAHHADIERYEWHTKTGRYSDWARSYRPTSQRYPHVPAPVPSSPPITGLITTAPPPPRYHPHPLSILPPEQMHLLYGPEGADGQLAELRKCLHPWTTFPGEDVKNTDDCDPSFTMRFFNARVDDIAAFLQRERNWTWLSPKVHAAAVTLWREARIKMFLGGPLYNIGPDVVAMWNNDVLTGTPLGWLGDLTFGFPLRDDVLRAVEQRWEQLRSQPVQQRFLGGSLVSFASSAPAAVQSTMAPQPVVQNVPSTQLPLPAPAVIPVTAPQPAVQAVPNLGQHVVEPCTPIQPAVPTVSGGGGSSVLANAANKLFTPSITGTPIRSTTPATASSHGSSTLAKRRFGVVDAVQATPAMPGTPPIKSFTPSGSPGSGSSILAAGAAQIPMRRKLSDASSPASFISTVHGEDDDWARQGPTKRTRA</sequence>
<evidence type="ECO:0000313" key="3">
    <source>
        <dbReference type="EMBL" id="KAK0625631.1"/>
    </source>
</evidence>
<feature type="region of interest" description="Disordered" evidence="1">
    <location>
        <begin position="258"/>
        <end position="293"/>
    </location>
</feature>
<keyword evidence="4" id="KW-1185">Reference proteome</keyword>
<dbReference type="Proteomes" id="UP001175001">
    <property type="component" value="Unassembled WGS sequence"/>
</dbReference>
<keyword evidence="2" id="KW-0472">Membrane</keyword>
<name>A0AA39X1V4_9PEZI</name>
<dbReference type="EMBL" id="JAUJDW010000140">
    <property type="protein sequence ID" value="KAK0625631.1"/>
    <property type="molecule type" value="Genomic_DNA"/>
</dbReference>
<feature type="transmembrane region" description="Helical" evidence="2">
    <location>
        <begin position="106"/>
        <end position="122"/>
    </location>
</feature>
<feature type="transmembrane region" description="Helical" evidence="2">
    <location>
        <begin position="16"/>
        <end position="36"/>
    </location>
</feature>
<proteinExistence type="predicted"/>
<feature type="compositionally biased region" description="Pro residues" evidence="1">
    <location>
        <begin position="261"/>
        <end position="277"/>
    </location>
</feature>
<comment type="caution">
    <text evidence="3">The sequence shown here is derived from an EMBL/GenBank/DDBJ whole genome shotgun (WGS) entry which is preliminary data.</text>
</comment>
<dbReference type="AlphaFoldDB" id="A0AA39X1V4"/>
<evidence type="ECO:0000256" key="2">
    <source>
        <dbReference type="SAM" id="Phobius"/>
    </source>
</evidence>
<keyword evidence="2" id="KW-0812">Transmembrane</keyword>
<feature type="transmembrane region" description="Helical" evidence="2">
    <location>
        <begin position="48"/>
        <end position="72"/>
    </location>
</feature>
<feature type="compositionally biased region" description="Low complexity" evidence="1">
    <location>
        <begin position="662"/>
        <end position="677"/>
    </location>
</feature>
<organism evidence="3 4">
    <name type="scientific">Lasiodiplodia hormozganensis</name>
    <dbReference type="NCBI Taxonomy" id="869390"/>
    <lineage>
        <taxon>Eukaryota</taxon>
        <taxon>Fungi</taxon>
        <taxon>Dikarya</taxon>
        <taxon>Ascomycota</taxon>
        <taxon>Pezizomycotina</taxon>
        <taxon>Dothideomycetes</taxon>
        <taxon>Dothideomycetes incertae sedis</taxon>
        <taxon>Botryosphaeriales</taxon>
        <taxon>Botryosphaeriaceae</taxon>
        <taxon>Lasiodiplodia</taxon>
    </lineage>
</organism>
<accession>A0AA39X1V4</accession>
<feature type="region of interest" description="Disordered" evidence="1">
    <location>
        <begin position="647"/>
        <end position="716"/>
    </location>
</feature>
<protein>
    <submittedName>
        <fullName evidence="3">Uncharacterized protein</fullName>
    </submittedName>
</protein>
<feature type="compositionally biased region" description="Polar residues" evidence="1">
    <location>
        <begin position="687"/>
        <end position="696"/>
    </location>
</feature>